<dbReference type="PANTHER" id="PTHR14359:SF6">
    <property type="entry name" value="PHOSPHOPANTOTHENOYLCYSTEINE DECARBOXYLASE"/>
    <property type="match status" value="1"/>
</dbReference>
<proteinExistence type="predicted"/>
<name>A0A315XKW9_9EURY</name>
<dbReference type="Gene3D" id="3.40.50.1950">
    <property type="entry name" value="Flavin prenyltransferase-like"/>
    <property type="match status" value="1"/>
</dbReference>
<dbReference type="RefSeq" id="WP_116592416.1">
    <property type="nucleotide sequence ID" value="NZ_MZGS01000024.1"/>
</dbReference>
<feature type="domain" description="Flavoprotein" evidence="1">
    <location>
        <begin position="2"/>
        <end position="157"/>
    </location>
</feature>
<keyword evidence="3" id="KW-1185">Reference proteome</keyword>
<evidence type="ECO:0000259" key="1">
    <source>
        <dbReference type="Pfam" id="PF02441"/>
    </source>
</evidence>
<dbReference type="Proteomes" id="UP000251717">
    <property type="component" value="Unassembled WGS sequence"/>
</dbReference>
<protein>
    <submittedName>
        <fullName evidence="2">Coenzyme A biosynthesis bifunctional protein CoaBC</fullName>
    </submittedName>
</protein>
<dbReference type="InterPro" id="IPR036551">
    <property type="entry name" value="Flavin_trans-like"/>
</dbReference>
<dbReference type="InterPro" id="IPR003382">
    <property type="entry name" value="Flavoprotein"/>
</dbReference>
<organism evidence="2 3">
    <name type="scientific">Methanobrevibacter thaueri</name>
    <dbReference type="NCBI Taxonomy" id="190975"/>
    <lineage>
        <taxon>Archaea</taxon>
        <taxon>Methanobacteriati</taxon>
        <taxon>Methanobacteriota</taxon>
        <taxon>Methanomada group</taxon>
        <taxon>Methanobacteria</taxon>
        <taxon>Methanobacteriales</taxon>
        <taxon>Methanobacteriaceae</taxon>
        <taxon>Methanobrevibacter</taxon>
    </lineage>
</organism>
<dbReference type="PANTHER" id="PTHR14359">
    <property type="entry name" value="HOMO-OLIGOMERIC FLAVIN CONTAINING CYS DECARBOXYLASE FAMILY"/>
    <property type="match status" value="1"/>
</dbReference>
<dbReference type="GO" id="GO:0004633">
    <property type="term" value="F:phosphopantothenoylcysteine decarboxylase activity"/>
    <property type="evidence" value="ECO:0007669"/>
    <property type="project" value="TreeGrafter"/>
</dbReference>
<dbReference type="GO" id="GO:0010181">
    <property type="term" value="F:FMN binding"/>
    <property type="evidence" value="ECO:0007669"/>
    <property type="project" value="TreeGrafter"/>
</dbReference>
<dbReference type="Pfam" id="PF02441">
    <property type="entry name" value="Flavoprotein"/>
    <property type="match status" value="1"/>
</dbReference>
<dbReference type="SUPFAM" id="SSF52507">
    <property type="entry name" value="Homo-oligomeric flavin-containing Cys decarboxylases, HFCD"/>
    <property type="match status" value="1"/>
</dbReference>
<gene>
    <name evidence="2" type="primary">coaBC_2</name>
    <name evidence="2" type="ORF">MBBTH_14890</name>
</gene>
<evidence type="ECO:0000313" key="2">
    <source>
        <dbReference type="EMBL" id="PWB86506.1"/>
    </source>
</evidence>
<reference evidence="2 3" key="1">
    <citation type="submission" date="2017-03" db="EMBL/GenBank/DDBJ databases">
        <title>Genome sequence of Methanobrevibacter thaueri.</title>
        <authorList>
            <person name="Poehlein A."/>
            <person name="Seedorf H."/>
            <person name="Daniel R."/>
        </authorList>
    </citation>
    <scope>NUCLEOTIDE SEQUENCE [LARGE SCALE GENOMIC DNA]</scope>
    <source>
        <strain evidence="2 3">DSM 11995</strain>
    </source>
</reference>
<dbReference type="GO" id="GO:0015937">
    <property type="term" value="P:coenzyme A biosynthetic process"/>
    <property type="evidence" value="ECO:0007669"/>
    <property type="project" value="TreeGrafter"/>
</dbReference>
<evidence type="ECO:0000313" key="3">
    <source>
        <dbReference type="Proteomes" id="UP000251717"/>
    </source>
</evidence>
<sequence>MIILCVTGSIAATESIKLARELRREGMEVKCFMSESACEIISPNAMEFATGNEVVTKLTGKIEHVRYSQEDLILVAPATANTISKFAHKIADNPISTLLITAQGHDTPIIFVPSMHDSMYRAIKENIEKIKDEGTATFIKPRMDEGKAKFPSKEDIVLESLRVINLNKED</sequence>
<dbReference type="OrthoDB" id="10536at2157"/>
<accession>A0A315XKW9</accession>
<comment type="caution">
    <text evidence="2">The sequence shown here is derived from an EMBL/GenBank/DDBJ whole genome shotgun (WGS) entry which is preliminary data.</text>
</comment>
<dbReference type="EMBL" id="MZGS01000024">
    <property type="protein sequence ID" value="PWB86506.1"/>
    <property type="molecule type" value="Genomic_DNA"/>
</dbReference>
<dbReference type="GO" id="GO:0071513">
    <property type="term" value="C:phosphopantothenoylcysteine decarboxylase complex"/>
    <property type="evidence" value="ECO:0007669"/>
    <property type="project" value="TreeGrafter"/>
</dbReference>
<dbReference type="AlphaFoldDB" id="A0A315XKW9"/>